<dbReference type="InterPro" id="IPR017907">
    <property type="entry name" value="Znf_RING_CS"/>
</dbReference>
<keyword evidence="9" id="KW-0812">Transmembrane</keyword>
<evidence type="ECO:0000256" key="7">
    <source>
        <dbReference type="ARBA" id="ARBA00031239"/>
    </source>
</evidence>
<accession>A0A6P7KXL5</accession>
<dbReference type="PANTHER" id="PTHR46675:SF2">
    <property type="entry name" value="E3 UBIQUITIN-PROTEIN LIGASE RNF182"/>
    <property type="match status" value="1"/>
</dbReference>
<keyword evidence="9" id="KW-0472">Membrane</keyword>
<reference evidence="12" key="1">
    <citation type="submission" date="2025-08" db="UniProtKB">
        <authorList>
            <consortium name="RefSeq"/>
        </authorList>
    </citation>
    <scope>IDENTIFICATION</scope>
</reference>
<evidence type="ECO:0000313" key="11">
    <source>
        <dbReference type="Proteomes" id="UP000515150"/>
    </source>
</evidence>
<evidence type="ECO:0000256" key="1">
    <source>
        <dbReference type="ARBA" id="ARBA00011482"/>
    </source>
</evidence>
<evidence type="ECO:0000256" key="5">
    <source>
        <dbReference type="ARBA" id="ARBA00022833"/>
    </source>
</evidence>
<feature type="transmembrane region" description="Helical" evidence="9">
    <location>
        <begin position="238"/>
        <end position="259"/>
    </location>
</feature>
<keyword evidence="9" id="KW-1133">Transmembrane helix</keyword>
<dbReference type="GeneID" id="114844209"/>
<dbReference type="CTD" id="221687"/>
<dbReference type="OrthoDB" id="8936585at2759"/>
<dbReference type="GO" id="GO:0016567">
    <property type="term" value="P:protein ubiquitination"/>
    <property type="evidence" value="ECO:0007669"/>
    <property type="project" value="UniProtKB-UniPathway"/>
</dbReference>
<keyword evidence="3" id="KW-0479">Metal-binding</keyword>
<evidence type="ECO:0000256" key="6">
    <source>
        <dbReference type="ARBA" id="ARBA00030086"/>
    </source>
</evidence>
<keyword evidence="4 8" id="KW-0863">Zinc-finger</keyword>
<keyword evidence="11" id="KW-1185">Reference proteome</keyword>
<dbReference type="InterPro" id="IPR013083">
    <property type="entry name" value="Znf_RING/FYVE/PHD"/>
</dbReference>
<evidence type="ECO:0000256" key="2">
    <source>
        <dbReference type="ARBA" id="ARBA00014050"/>
    </source>
</evidence>
<dbReference type="GO" id="GO:0008270">
    <property type="term" value="F:zinc ion binding"/>
    <property type="evidence" value="ECO:0007669"/>
    <property type="project" value="UniProtKB-KW"/>
</dbReference>
<evidence type="ECO:0000313" key="12">
    <source>
        <dbReference type="RefSeq" id="XP_028987223.2"/>
    </source>
</evidence>
<dbReference type="AlphaFoldDB" id="A0A6P7KXL5"/>
<dbReference type="GO" id="GO:0005737">
    <property type="term" value="C:cytoplasm"/>
    <property type="evidence" value="ECO:0007669"/>
    <property type="project" value="TreeGrafter"/>
</dbReference>
<dbReference type="UniPathway" id="UPA00143"/>
<dbReference type="SUPFAM" id="SSF57850">
    <property type="entry name" value="RING/U-box"/>
    <property type="match status" value="1"/>
</dbReference>
<evidence type="ECO:0000256" key="3">
    <source>
        <dbReference type="ARBA" id="ARBA00022723"/>
    </source>
</evidence>
<protein>
    <recommendedName>
        <fullName evidence="2">E3 ubiquitin-protein ligase RNF182</fullName>
    </recommendedName>
    <alternativeName>
        <fullName evidence="7">RING finger protein 182</fullName>
    </alternativeName>
    <alternativeName>
        <fullName evidence="6">RING-type E3 ubiquitin transferase RNF182</fullName>
    </alternativeName>
</protein>
<dbReference type="GO" id="GO:0004842">
    <property type="term" value="F:ubiquitin-protein transferase activity"/>
    <property type="evidence" value="ECO:0007669"/>
    <property type="project" value="TreeGrafter"/>
</dbReference>
<name>A0A6P7KXL5_BETSP</name>
<keyword evidence="5" id="KW-0862">Zinc</keyword>
<dbReference type="InterPro" id="IPR001841">
    <property type="entry name" value="Znf_RING"/>
</dbReference>
<sequence length="298" mass="32571">MKSFYRRCSDTGESYCGPTWTPGPVWTSLLTCPVELWDGMLGTEADGADVGLLSPEQLECKICYCSYNLAGRRPKVLRCRHCLCSRCLSKILDLDGPAGAVMCPFCRCVTVLTGATPNNLLDDCELLAALALQNRNQRSLHLYQQAQTELVLSPRRLSLLVSSSPPVASSSSSSSSSSAHSFVVITIMEPPPASHQNLQLQPQPRGPYVPGLDYRSSSLDSMASIHQRWTGWNCAARALVWVLALLYFSSLPLGVFLLVMQRTGLGAVLLSLVPSSLVLVLVYGLCRCVCHELWLCMN</sequence>
<evidence type="ECO:0000256" key="8">
    <source>
        <dbReference type="PROSITE-ProRule" id="PRU00175"/>
    </source>
</evidence>
<proteinExistence type="predicted"/>
<dbReference type="Proteomes" id="UP000515150">
    <property type="component" value="Chromosome 17"/>
</dbReference>
<dbReference type="PROSITE" id="PS00518">
    <property type="entry name" value="ZF_RING_1"/>
    <property type="match status" value="1"/>
</dbReference>
<dbReference type="FunCoup" id="A0A6P7KXL5">
    <property type="interactions" value="110"/>
</dbReference>
<feature type="transmembrane region" description="Helical" evidence="9">
    <location>
        <begin position="265"/>
        <end position="285"/>
    </location>
</feature>
<dbReference type="SMART" id="SM00184">
    <property type="entry name" value="RING"/>
    <property type="match status" value="1"/>
</dbReference>
<organism evidence="11 12">
    <name type="scientific">Betta splendens</name>
    <name type="common">Siamese fighting fish</name>
    <dbReference type="NCBI Taxonomy" id="158456"/>
    <lineage>
        <taxon>Eukaryota</taxon>
        <taxon>Metazoa</taxon>
        <taxon>Chordata</taxon>
        <taxon>Craniata</taxon>
        <taxon>Vertebrata</taxon>
        <taxon>Euteleostomi</taxon>
        <taxon>Actinopterygii</taxon>
        <taxon>Neopterygii</taxon>
        <taxon>Teleostei</taxon>
        <taxon>Neoteleostei</taxon>
        <taxon>Acanthomorphata</taxon>
        <taxon>Anabantaria</taxon>
        <taxon>Anabantiformes</taxon>
        <taxon>Anabantoidei</taxon>
        <taxon>Osphronemidae</taxon>
        <taxon>Betta</taxon>
    </lineage>
</organism>
<dbReference type="RefSeq" id="XP_028987223.2">
    <property type="nucleotide sequence ID" value="XM_029131390.3"/>
</dbReference>
<evidence type="ECO:0000259" key="10">
    <source>
        <dbReference type="PROSITE" id="PS50089"/>
    </source>
</evidence>
<dbReference type="Gene3D" id="3.30.40.10">
    <property type="entry name" value="Zinc/RING finger domain, C3HC4 (zinc finger)"/>
    <property type="match status" value="1"/>
</dbReference>
<evidence type="ECO:0000256" key="9">
    <source>
        <dbReference type="SAM" id="Phobius"/>
    </source>
</evidence>
<gene>
    <name evidence="12" type="primary">rnf182</name>
</gene>
<dbReference type="InParanoid" id="A0A6P7KXL5"/>
<dbReference type="PROSITE" id="PS50089">
    <property type="entry name" value="ZF_RING_2"/>
    <property type="match status" value="1"/>
</dbReference>
<feature type="domain" description="RING-type" evidence="10">
    <location>
        <begin position="60"/>
        <end position="107"/>
    </location>
</feature>
<dbReference type="KEGG" id="bspl:114844209"/>
<dbReference type="PANTHER" id="PTHR46675">
    <property type="entry name" value="E3 UBIQUITIN-PROTEIN LIGASE RNF182"/>
    <property type="match status" value="1"/>
</dbReference>
<evidence type="ECO:0000256" key="4">
    <source>
        <dbReference type="ARBA" id="ARBA00022771"/>
    </source>
</evidence>
<comment type="subunit">
    <text evidence="1">Interacts with ATP6V0C.</text>
</comment>
<dbReference type="InterPro" id="IPR042285">
    <property type="entry name" value="RNF182"/>
</dbReference>